<evidence type="ECO:0000313" key="14">
    <source>
        <dbReference type="EMBL" id="CAA0094150.1"/>
    </source>
</evidence>
<dbReference type="Gene3D" id="3.20.10.10">
    <property type="entry name" value="D-amino Acid Aminotransferase, subunit A, domain 2"/>
    <property type="match status" value="1"/>
</dbReference>
<accession>A0A5S9NTZ3</accession>
<evidence type="ECO:0000256" key="1">
    <source>
        <dbReference type="ARBA" id="ARBA00001933"/>
    </source>
</evidence>
<sequence length="265" mass="27589">MTATISVEDRGFTLGDGVFDTAVALNGIVLERERHVGRLLAAAHSLGIAALRARVEAAIDDAVTPEPAIVRTTVTRGSAARGLWPASTGEPTLVVTTSPWSPALLGQPARLVTATGRRNEFSPTANLKTLGYLDHILAAREAAAAGVDDALILNTQGRVACTTIANVFALTGGTLRTPPLSEGCLPGIMRARVMEIAPELGLAVEERGLAPGDLKGADAVFLTNSVRFLRPATELDGALLATASCEAFAALRHDLLAEVGIEEKL</sequence>
<dbReference type="FunFam" id="3.20.10.10:FF:000002">
    <property type="entry name" value="D-alanine aminotransferase"/>
    <property type="match status" value="1"/>
</dbReference>
<dbReference type="AlphaFoldDB" id="A0A5S9NTZ3"/>
<dbReference type="SUPFAM" id="SSF56752">
    <property type="entry name" value="D-aminoacid aminotransferase-like PLP-dependent enzymes"/>
    <property type="match status" value="1"/>
</dbReference>
<dbReference type="InterPro" id="IPR036038">
    <property type="entry name" value="Aminotransferase-like"/>
</dbReference>
<dbReference type="InterPro" id="IPR043131">
    <property type="entry name" value="BCAT-like_N"/>
</dbReference>
<name>A0A5S9NTZ3_9HYPH</name>
<evidence type="ECO:0000313" key="15">
    <source>
        <dbReference type="Proteomes" id="UP000433050"/>
    </source>
</evidence>
<comment type="function">
    <text evidence="2">Acts on leucine, isoleucine and valine.</text>
</comment>
<dbReference type="Pfam" id="PF01063">
    <property type="entry name" value="Aminotran_4"/>
    <property type="match status" value="1"/>
</dbReference>
<evidence type="ECO:0000256" key="7">
    <source>
        <dbReference type="ARBA" id="ARBA00013053"/>
    </source>
</evidence>
<dbReference type="GO" id="GO:0009082">
    <property type="term" value="P:branched-chain amino acid biosynthetic process"/>
    <property type="evidence" value="ECO:0007669"/>
    <property type="project" value="UniProtKB-KW"/>
</dbReference>
<dbReference type="GO" id="GO:0052656">
    <property type="term" value="F:L-isoleucine-2-oxoglutarate transaminase activity"/>
    <property type="evidence" value="ECO:0007669"/>
    <property type="project" value="RHEA"/>
</dbReference>
<evidence type="ECO:0000256" key="10">
    <source>
        <dbReference type="ARBA" id="ARBA00023304"/>
    </source>
</evidence>
<dbReference type="GO" id="GO:0052655">
    <property type="term" value="F:L-valine-2-oxoglutarate transaminase activity"/>
    <property type="evidence" value="ECO:0007669"/>
    <property type="project" value="RHEA"/>
</dbReference>
<comment type="similarity">
    <text evidence="6">Belongs to the class-IV pyridoxal-phosphate-dependent aminotransferase family.</text>
</comment>
<dbReference type="GO" id="GO:0052654">
    <property type="term" value="F:L-leucine-2-oxoglutarate transaminase activity"/>
    <property type="evidence" value="ECO:0007669"/>
    <property type="project" value="RHEA"/>
</dbReference>
<dbReference type="PANTHER" id="PTHR42743:SF11">
    <property type="entry name" value="AMINODEOXYCHORISMATE LYASE"/>
    <property type="match status" value="1"/>
</dbReference>
<dbReference type="InterPro" id="IPR001544">
    <property type="entry name" value="Aminotrans_IV"/>
</dbReference>
<evidence type="ECO:0000256" key="13">
    <source>
        <dbReference type="ARBA" id="ARBA00049229"/>
    </source>
</evidence>
<evidence type="ECO:0000256" key="3">
    <source>
        <dbReference type="ARBA" id="ARBA00004824"/>
    </source>
</evidence>
<keyword evidence="15" id="KW-1185">Reference proteome</keyword>
<keyword evidence="10" id="KW-0100">Branched-chain amino acid biosynthesis</keyword>
<comment type="pathway">
    <text evidence="5">Amino-acid biosynthesis; L-leucine biosynthesis; L-leucine from 3-methyl-2-oxobutanoate: step 4/4.</text>
</comment>
<evidence type="ECO:0000256" key="5">
    <source>
        <dbReference type="ARBA" id="ARBA00005072"/>
    </source>
</evidence>
<dbReference type="RefSeq" id="WP_159598558.1">
    <property type="nucleotide sequence ID" value="NZ_CACSAS010000001.1"/>
</dbReference>
<dbReference type="Proteomes" id="UP000433050">
    <property type="component" value="Unassembled WGS sequence"/>
</dbReference>
<reference evidence="14 15" key="1">
    <citation type="submission" date="2019-12" db="EMBL/GenBank/DDBJ databases">
        <authorList>
            <person name="Reyes-Prieto M."/>
        </authorList>
    </citation>
    <scope>NUCLEOTIDE SEQUENCE [LARGE SCALE GENOMIC DNA]</scope>
    <source>
        <strain evidence="14">HF14-78462</strain>
    </source>
</reference>
<evidence type="ECO:0000256" key="8">
    <source>
        <dbReference type="ARBA" id="ARBA00014472"/>
    </source>
</evidence>
<comment type="catalytic activity">
    <reaction evidence="13">
        <text>L-leucine + 2-oxoglutarate = 4-methyl-2-oxopentanoate + L-glutamate</text>
        <dbReference type="Rhea" id="RHEA:18321"/>
        <dbReference type="ChEBI" id="CHEBI:16810"/>
        <dbReference type="ChEBI" id="CHEBI:17865"/>
        <dbReference type="ChEBI" id="CHEBI:29985"/>
        <dbReference type="ChEBI" id="CHEBI:57427"/>
        <dbReference type="EC" id="2.6.1.42"/>
    </reaction>
</comment>
<organism evidence="14 15">
    <name type="scientific">Starkeya nomas</name>
    <dbReference type="NCBI Taxonomy" id="2666134"/>
    <lineage>
        <taxon>Bacteria</taxon>
        <taxon>Pseudomonadati</taxon>
        <taxon>Pseudomonadota</taxon>
        <taxon>Alphaproteobacteria</taxon>
        <taxon>Hyphomicrobiales</taxon>
        <taxon>Xanthobacteraceae</taxon>
        <taxon>Starkeya</taxon>
    </lineage>
</organism>
<dbReference type="PANTHER" id="PTHR42743">
    <property type="entry name" value="AMINO-ACID AMINOTRANSFERASE"/>
    <property type="match status" value="1"/>
</dbReference>
<keyword evidence="14" id="KW-0808">Transferase</keyword>
<dbReference type="EC" id="2.6.1.42" evidence="7"/>
<dbReference type="GO" id="GO:0008652">
    <property type="term" value="P:amino acid biosynthetic process"/>
    <property type="evidence" value="ECO:0007669"/>
    <property type="project" value="UniProtKB-ARBA"/>
</dbReference>
<evidence type="ECO:0000256" key="6">
    <source>
        <dbReference type="ARBA" id="ARBA00009320"/>
    </source>
</evidence>
<evidence type="ECO:0000256" key="12">
    <source>
        <dbReference type="ARBA" id="ARBA00048798"/>
    </source>
</evidence>
<evidence type="ECO:0000256" key="4">
    <source>
        <dbReference type="ARBA" id="ARBA00004931"/>
    </source>
</evidence>
<proteinExistence type="inferred from homology"/>
<protein>
    <recommendedName>
        <fullName evidence="8">Probable branched-chain-amino-acid aminotransferase</fullName>
        <ecNumber evidence="7">2.6.1.42</ecNumber>
    </recommendedName>
</protein>
<comment type="catalytic activity">
    <reaction evidence="11">
        <text>L-valine + 2-oxoglutarate = 3-methyl-2-oxobutanoate + L-glutamate</text>
        <dbReference type="Rhea" id="RHEA:24813"/>
        <dbReference type="ChEBI" id="CHEBI:11851"/>
        <dbReference type="ChEBI" id="CHEBI:16810"/>
        <dbReference type="ChEBI" id="CHEBI:29985"/>
        <dbReference type="ChEBI" id="CHEBI:57762"/>
        <dbReference type="EC" id="2.6.1.42"/>
    </reaction>
</comment>
<keyword evidence="14" id="KW-0032">Aminotransferase</keyword>
<keyword evidence="9" id="KW-0663">Pyridoxal phosphate</keyword>
<dbReference type="EMBL" id="CACSAS010000001">
    <property type="protein sequence ID" value="CAA0094150.1"/>
    <property type="molecule type" value="Genomic_DNA"/>
</dbReference>
<comment type="pathway">
    <text evidence="3">Amino-acid biosynthesis; L-isoleucine biosynthesis; L-isoleucine from 2-oxobutanoate: step 4/4.</text>
</comment>
<comment type="pathway">
    <text evidence="4">Amino-acid biosynthesis; L-valine biosynthesis; L-valine from pyruvate: step 4/4.</text>
</comment>
<evidence type="ECO:0000256" key="11">
    <source>
        <dbReference type="ARBA" id="ARBA00048212"/>
    </source>
</evidence>
<keyword evidence="10" id="KW-0028">Amino-acid biosynthesis</keyword>
<evidence type="ECO:0000256" key="2">
    <source>
        <dbReference type="ARBA" id="ARBA00003109"/>
    </source>
</evidence>
<dbReference type="InterPro" id="IPR043132">
    <property type="entry name" value="BCAT-like_C"/>
</dbReference>
<dbReference type="InterPro" id="IPR050571">
    <property type="entry name" value="Class-IV_PLP-Dep_Aminotrnsfr"/>
</dbReference>
<gene>
    <name evidence="14" type="primary">dat_2</name>
    <name evidence="14" type="ORF">STARVERO_01726</name>
</gene>
<comment type="catalytic activity">
    <reaction evidence="12">
        <text>L-isoleucine + 2-oxoglutarate = (S)-3-methyl-2-oxopentanoate + L-glutamate</text>
        <dbReference type="Rhea" id="RHEA:24801"/>
        <dbReference type="ChEBI" id="CHEBI:16810"/>
        <dbReference type="ChEBI" id="CHEBI:29985"/>
        <dbReference type="ChEBI" id="CHEBI:35146"/>
        <dbReference type="ChEBI" id="CHEBI:58045"/>
        <dbReference type="EC" id="2.6.1.42"/>
    </reaction>
</comment>
<comment type="cofactor">
    <cofactor evidence="1">
        <name>pyridoxal 5'-phosphate</name>
        <dbReference type="ChEBI" id="CHEBI:597326"/>
    </cofactor>
</comment>
<dbReference type="Gene3D" id="3.30.470.10">
    <property type="match status" value="1"/>
</dbReference>
<evidence type="ECO:0000256" key="9">
    <source>
        <dbReference type="ARBA" id="ARBA00022898"/>
    </source>
</evidence>